<proteinExistence type="predicted"/>
<dbReference type="Gene3D" id="3.40.50.12780">
    <property type="entry name" value="N-terminal domain of ligase-like"/>
    <property type="match status" value="1"/>
</dbReference>
<gene>
    <name evidence="1" type="ORF">BDV41DRAFT_570202</name>
</gene>
<dbReference type="SUPFAM" id="SSF56801">
    <property type="entry name" value="Acetyl-CoA synthetase-like"/>
    <property type="match status" value="1"/>
</dbReference>
<organism evidence="1 2">
    <name type="scientific">Aspergillus transmontanensis</name>
    <dbReference type="NCBI Taxonomy" id="1034304"/>
    <lineage>
        <taxon>Eukaryota</taxon>
        <taxon>Fungi</taxon>
        <taxon>Dikarya</taxon>
        <taxon>Ascomycota</taxon>
        <taxon>Pezizomycotina</taxon>
        <taxon>Eurotiomycetes</taxon>
        <taxon>Eurotiomycetidae</taxon>
        <taxon>Eurotiales</taxon>
        <taxon>Aspergillaceae</taxon>
        <taxon>Aspergillus</taxon>
        <taxon>Aspergillus subgen. Circumdati</taxon>
    </lineage>
</organism>
<dbReference type="Proteomes" id="UP000325433">
    <property type="component" value="Unassembled WGS sequence"/>
</dbReference>
<protein>
    <submittedName>
        <fullName evidence="1">Uncharacterized protein</fullName>
    </submittedName>
</protein>
<sequence>MRSLPAHVSWAFISPVIGTRSLAKHFTALCDEQGPNLTLPELRRVVLLASDTVGGEHVGVQEYGTFTSNAHSGSMKDFMFKQIEQWVSVDDVLNPQFTLRTTCAPKAAMLMHMNLINNARFVGDAMKLRLNDNICCHYSTASDS</sequence>
<keyword evidence="2" id="KW-1185">Reference proteome</keyword>
<accession>A0A5N6WGN7</accession>
<name>A0A5N6WGN7_9EURO</name>
<dbReference type="InterPro" id="IPR042099">
    <property type="entry name" value="ANL_N_sf"/>
</dbReference>
<dbReference type="AlphaFoldDB" id="A0A5N6WGN7"/>
<dbReference type="EMBL" id="ML738292">
    <property type="protein sequence ID" value="KAE8320024.1"/>
    <property type="molecule type" value="Genomic_DNA"/>
</dbReference>
<reference evidence="2" key="1">
    <citation type="submission" date="2019-04" db="EMBL/GenBank/DDBJ databases">
        <title>Friends and foes A comparative genomics studyof 23 Aspergillus species from section Flavi.</title>
        <authorList>
            <consortium name="DOE Joint Genome Institute"/>
            <person name="Kjaerbolling I."/>
            <person name="Vesth T."/>
            <person name="Frisvad J.C."/>
            <person name="Nybo J.L."/>
            <person name="Theobald S."/>
            <person name="Kildgaard S."/>
            <person name="Isbrandt T."/>
            <person name="Kuo A."/>
            <person name="Sato A."/>
            <person name="Lyhne E.K."/>
            <person name="Kogle M.E."/>
            <person name="Wiebenga A."/>
            <person name="Kun R.S."/>
            <person name="Lubbers R.J."/>
            <person name="Makela M.R."/>
            <person name="Barry K."/>
            <person name="Chovatia M."/>
            <person name="Clum A."/>
            <person name="Daum C."/>
            <person name="Haridas S."/>
            <person name="He G."/>
            <person name="LaButti K."/>
            <person name="Lipzen A."/>
            <person name="Mondo S."/>
            <person name="Riley R."/>
            <person name="Salamov A."/>
            <person name="Simmons B.A."/>
            <person name="Magnuson J.K."/>
            <person name="Henrissat B."/>
            <person name="Mortensen U.H."/>
            <person name="Larsen T.O."/>
            <person name="Devries R.P."/>
            <person name="Grigoriev I.V."/>
            <person name="Machida M."/>
            <person name="Baker S.E."/>
            <person name="Andersen M.R."/>
        </authorList>
    </citation>
    <scope>NUCLEOTIDE SEQUENCE [LARGE SCALE GENOMIC DNA]</scope>
    <source>
        <strain evidence="2">CBS 130015</strain>
    </source>
</reference>
<evidence type="ECO:0000313" key="2">
    <source>
        <dbReference type="Proteomes" id="UP000325433"/>
    </source>
</evidence>
<evidence type="ECO:0000313" key="1">
    <source>
        <dbReference type="EMBL" id="KAE8320024.1"/>
    </source>
</evidence>